<dbReference type="AlphaFoldDB" id="A0A6A5Q9B9"/>
<dbReference type="Gene3D" id="3.30.40.10">
    <property type="entry name" value="Zinc/RING finger domain, C3HC4 (zinc finger)"/>
    <property type="match status" value="1"/>
</dbReference>
<dbReference type="PANTHER" id="PTHR22763">
    <property type="entry name" value="RING ZINC FINGER PROTEIN"/>
    <property type="match status" value="1"/>
</dbReference>
<evidence type="ECO:0000259" key="5">
    <source>
        <dbReference type="PROSITE" id="PS50089"/>
    </source>
</evidence>
<sequence length="139" mass="15081">MSASHHPIRGATIPSPLVCPICLDNLPPPAATDPAVTVTPCGHVFGKHCLATWMREHNTCPVCRDEVAPNRSHDTGSRPRHFALGAYATAGPDFDVAMRSGRRNAVRDGSVKVRDSNAADEDRGRCTQRTVRGTRCYYA</sequence>
<evidence type="ECO:0000256" key="2">
    <source>
        <dbReference type="ARBA" id="ARBA00022771"/>
    </source>
</evidence>
<dbReference type="InterPro" id="IPR001841">
    <property type="entry name" value="Znf_RING"/>
</dbReference>
<dbReference type="GO" id="GO:0012505">
    <property type="term" value="C:endomembrane system"/>
    <property type="evidence" value="ECO:0007669"/>
    <property type="project" value="TreeGrafter"/>
</dbReference>
<dbReference type="Proteomes" id="UP000800096">
    <property type="component" value="Unassembled WGS sequence"/>
</dbReference>
<dbReference type="SMART" id="SM00744">
    <property type="entry name" value="RINGv"/>
    <property type="match status" value="1"/>
</dbReference>
<organism evidence="6 7">
    <name type="scientific">Ampelomyces quisqualis</name>
    <name type="common">Powdery mildew agent</name>
    <dbReference type="NCBI Taxonomy" id="50730"/>
    <lineage>
        <taxon>Eukaryota</taxon>
        <taxon>Fungi</taxon>
        <taxon>Dikarya</taxon>
        <taxon>Ascomycota</taxon>
        <taxon>Pezizomycotina</taxon>
        <taxon>Dothideomycetes</taxon>
        <taxon>Pleosporomycetidae</taxon>
        <taxon>Pleosporales</taxon>
        <taxon>Pleosporineae</taxon>
        <taxon>Phaeosphaeriaceae</taxon>
        <taxon>Ampelomyces</taxon>
    </lineage>
</organism>
<keyword evidence="1" id="KW-0479">Metal-binding</keyword>
<keyword evidence="2 4" id="KW-0863">Zinc-finger</keyword>
<dbReference type="SUPFAM" id="SSF57850">
    <property type="entry name" value="RING/U-box"/>
    <property type="match status" value="1"/>
</dbReference>
<dbReference type="EMBL" id="ML979144">
    <property type="protein sequence ID" value="KAF1911378.1"/>
    <property type="molecule type" value="Genomic_DNA"/>
</dbReference>
<evidence type="ECO:0000313" key="6">
    <source>
        <dbReference type="EMBL" id="KAF1911378.1"/>
    </source>
</evidence>
<protein>
    <recommendedName>
        <fullName evidence="5">RING-type domain-containing protein</fullName>
    </recommendedName>
</protein>
<dbReference type="InterPro" id="IPR013083">
    <property type="entry name" value="Znf_RING/FYVE/PHD"/>
</dbReference>
<gene>
    <name evidence="6" type="ORF">BDU57DRAFT_598711</name>
</gene>
<reference evidence="6" key="1">
    <citation type="journal article" date="2020" name="Stud. Mycol.">
        <title>101 Dothideomycetes genomes: a test case for predicting lifestyles and emergence of pathogens.</title>
        <authorList>
            <person name="Haridas S."/>
            <person name="Albert R."/>
            <person name="Binder M."/>
            <person name="Bloem J."/>
            <person name="Labutti K."/>
            <person name="Salamov A."/>
            <person name="Andreopoulos B."/>
            <person name="Baker S."/>
            <person name="Barry K."/>
            <person name="Bills G."/>
            <person name="Bluhm B."/>
            <person name="Cannon C."/>
            <person name="Castanera R."/>
            <person name="Culley D."/>
            <person name="Daum C."/>
            <person name="Ezra D."/>
            <person name="Gonzalez J."/>
            <person name="Henrissat B."/>
            <person name="Kuo A."/>
            <person name="Liang C."/>
            <person name="Lipzen A."/>
            <person name="Lutzoni F."/>
            <person name="Magnuson J."/>
            <person name="Mondo S."/>
            <person name="Nolan M."/>
            <person name="Ohm R."/>
            <person name="Pangilinan J."/>
            <person name="Park H.-J."/>
            <person name="Ramirez L."/>
            <person name="Alfaro M."/>
            <person name="Sun H."/>
            <person name="Tritt A."/>
            <person name="Yoshinaga Y."/>
            <person name="Zwiers L.-H."/>
            <person name="Turgeon B."/>
            <person name="Goodwin S."/>
            <person name="Spatafora J."/>
            <person name="Crous P."/>
            <person name="Grigoriev I."/>
        </authorList>
    </citation>
    <scope>NUCLEOTIDE SEQUENCE</scope>
    <source>
        <strain evidence="6">HMLAC05119</strain>
    </source>
</reference>
<dbReference type="GO" id="GO:0008270">
    <property type="term" value="F:zinc ion binding"/>
    <property type="evidence" value="ECO:0007669"/>
    <property type="project" value="UniProtKB-KW"/>
</dbReference>
<evidence type="ECO:0000256" key="3">
    <source>
        <dbReference type="ARBA" id="ARBA00022833"/>
    </source>
</evidence>
<evidence type="ECO:0000256" key="4">
    <source>
        <dbReference type="PROSITE-ProRule" id="PRU00175"/>
    </source>
</evidence>
<feature type="domain" description="RING-type" evidence="5">
    <location>
        <begin position="19"/>
        <end position="64"/>
    </location>
</feature>
<dbReference type="Pfam" id="PF13639">
    <property type="entry name" value="zf-RING_2"/>
    <property type="match status" value="1"/>
</dbReference>
<accession>A0A6A5Q9B9</accession>
<dbReference type="InterPro" id="IPR050731">
    <property type="entry name" value="HRD1_E3_ubiq-ligases"/>
</dbReference>
<dbReference type="SMART" id="SM00184">
    <property type="entry name" value="RING"/>
    <property type="match status" value="1"/>
</dbReference>
<evidence type="ECO:0000256" key="1">
    <source>
        <dbReference type="ARBA" id="ARBA00022723"/>
    </source>
</evidence>
<proteinExistence type="predicted"/>
<dbReference type="GO" id="GO:0043161">
    <property type="term" value="P:proteasome-mediated ubiquitin-dependent protein catabolic process"/>
    <property type="evidence" value="ECO:0007669"/>
    <property type="project" value="TreeGrafter"/>
</dbReference>
<dbReference type="OrthoDB" id="8062037at2759"/>
<dbReference type="PROSITE" id="PS50089">
    <property type="entry name" value="ZF_RING_2"/>
    <property type="match status" value="1"/>
</dbReference>
<keyword evidence="7" id="KW-1185">Reference proteome</keyword>
<name>A0A6A5Q9B9_AMPQU</name>
<evidence type="ECO:0000313" key="7">
    <source>
        <dbReference type="Proteomes" id="UP000800096"/>
    </source>
</evidence>
<keyword evidence="3" id="KW-0862">Zinc</keyword>
<dbReference type="InterPro" id="IPR011016">
    <property type="entry name" value="Znf_RING-CH"/>
</dbReference>
<dbReference type="GO" id="GO:0061630">
    <property type="term" value="F:ubiquitin protein ligase activity"/>
    <property type="evidence" value="ECO:0007669"/>
    <property type="project" value="TreeGrafter"/>
</dbReference>